<evidence type="ECO:0000259" key="9">
    <source>
        <dbReference type="Pfam" id="PF17768"/>
    </source>
</evidence>
<feature type="domain" description="DDH" evidence="7">
    <location>
        <begin position="85"/>
        <end position="244"/>
    </location>
</feature>
<dbReference type="Gene3D" id="3.90.1640.30">
    <property type="match status" value="1"/>
</dbReference>
<keyword evidence="4" id="KW-0378">Hydrolase</keyword>
<protein>
    <recommendedName>
        <fullName evidence="2">Single-stranded-DNA-specific exonuclease RecJ</fullName>
    </recommendedName>
</protein>
<evidence type="ECO:0000256" key="3">
    <source>
        <dbReference type="ARBA" id="ARBA00022722"/>
    </source>
</evidence>
<dbReference type="AlphaFoldDB" id="A0A4Y9ERK6"/>
<dbReference type="InterPro" id="IPR004610">
    <property type="entry name" value="RecJ"/>
</dbReference>
<dbReference type="PANTHER" id="PTHR30255:SF2">
    <property type="entry name" value="SINGLE-STRANDED-DNA-SPECIFIC EXONUCLEASE RECJ"/>
    <property type="match status" value="1"/>
</dbReference>
<evidence type="ECO:0000313" key="11">
    <source>
        <dbReference type="Proteomes" id="UP000297737"/>
    </source>
</evidence>
<keyword evidence="6" id="KW-0175">Coiled coil</keyword>
<dbReference type="GO" id="GO:0006310">
    <property type="term" value="P:DNA recombination"/>
    <property type="evidence" value="ECO:0007669"/>
    <property type="project" value="InterPro"/>
</dbReference>
<evidence type="ECO:0000256" key="4">
    <source>
        <dbReference type="ARBA" id="ARBA00022801"/>
    </source>
</evidence>
<dbReference type="Pfam" id="PF01368">
    <property type="entry name" value="DHH"/>
    <property type="match status" value="1"/>
</dbReference>
<evidence type="ECO:0000256" key="6">
    <source>
        <dbReference type="SAM" id="Coils"/>
    </source>
</evidence>
<dbReference type="SUPFAM" id="SSF64182">
    <property type="entry name" value="DHH phosphoesterases"/>
    <property type="match status" value="1"/>
</dbReference>
<organism evidence="10 11">
    <name type="scientific">Glacieibacterium arshaanense</name>
    <dbReference type="NCBI Taxonomy" id="2511025"/>
    <lineage>
        <taxon>Bacteria</taxon>
        <taxon>Pseudomonadati</taxon>
        <taxon>Pseudomonadota</taxon>
        <taxon>Alphaproteobacteria</taxon>
        <taxon>Sphingomonadales</taxon>
        <taxon>Sphingosinicellaceae</taxon>
        <taxon>Glacieibacterium</taxon>
    </lineage>
</organism>
<dbReference type="NCBIfam" id="TIGR00644">
    <property type="entry name" value="recJ"/>
    <property type="match status" value="1"/>
</dbReference>
<dbReference type="GO" id="GO:0008409">
    <property type="term" value="F:5'-3' exonuclease activity"/>
    <property type="evidence" value="ECO:0007669"/>
    <property type="project" value="InterPro"/>
</dbReference>
<keyword evidence="11" id="KW-1185">Reference proteome</keyword>
<accession>A0A4Y9ERK6</accession>
<dbReference type="InterPro" id="IPR051673">
    <property type="entry name" value="SSDNA_exonuclease_RecJ"/>
</dbReference>
<dbReference type="InterPro" id="IPR003156">
    <property type="entry name" value="DHHA1_dom"/>
</dbReference>
<dbReference type="Pfam" id="PF02272">
    <property type="entry name" value="DHHA1"/>
    <property type="match status" value="1"/>
</dbReference>
<evidence type="ECO:0000259" key="7">
    <source>
        <dbReference type="Pfam" id="PF01368"/>
    </source>
</evidence>
<dbReference type="Proteomes" id="UP000297737">
    <property type="component" value="Unassembled WGS sequence"/>
</dbReference>
<sequence>MAVFNVIQSILGHEWVWRGGIAPDVGASGDDDLIAQLFRARGANPQDFDRLRAPTLRDWLPDPSIFRDMDSAAARIADAVAAGENIVIYGDYDVDGATSAALLVRLLRGCGATVGYYIPDRLLEGYGPSADAMVELGKAGAALVVTVDCGIQGFEACAAAKAAGVDVIVVDHHQASTALPVAVAVVNPNRLDEDAGAAYGHLAAVGVAFVLGVAVLRTLRGRGWFEGRKEPRILDLLDIVALGTVADVVPLTGLNRAFVTQGLKVMAARRNIGMNALIDVAKIERAPTPHDLGFALGPRINAGGRVGKSDLGVRLLSCDDPDEAAGLAAELDRLNQERRMIEADVTEQALEMAAAQALGAVAVVAGAGWHPGVIGIVASRVKDRMQRPAIVIALQDDGTAKGSGRSVPGVDLGGAVLAAKDSGLLIAGGGHAMAAGLTVETAKIAALTEFLDARLGSEVARVGTTRTLSVDAALAPRGVNLALTEALDAAGPYGQGWAAPRVASGPWVMVKCDIVGENHVRAILSGADGARLKAMAFRAADTPLGVAMVSAGKRPLYLAGRVKRDDWGKTATAELHLDDLAFAD</sequence>
<reference evidence="10 11" key="1">
    <citation type="submission" date="2019-02" db="EMBL/GenBank/DDBJ databases">
        <title>Polymorphobacter sp. isolated from the lake at the Tibet of China.</title>
        <authorList>
            <person name="Li A."/>
        </authorList>
    </citation>
    <scope>NUCLEOTIDE SEQUENCE [LARGE SCALE GENOMIC DNA]</scope>
    <source>
        <strain evidence="10 11">DJ1R-1</strain>
    </source>
</reference>
<dbReference type="InterPro" id="IPR041122">
    <property type="entry name" value="RecJ_OB"/>
</dbReference>
<dbReference type="PANTHER" id="PTHR30255">
    <property type="entry name" value="SINGLE-STRANDED-DNA-SPECIFIC EXONUCLEASE RECJ"/>
    <property type="match status" value="1"/>
</dbReference>
<evidence type="ECO:0000256" key="5">
    <source>
        <dbReference type="ARBA" id="ARBA00022839"/>
    </source>
</evidence>
<dbReference type="GO" id="GO:0006281">
    <property type="term" value="P:DNA repair"/>
    <property type="evidence" value="ECO:0007669"/>
    <property type="project" value="InterPro"/>
</dbReference>
<evidence type="ECO:0000256" key="2">
    <source>
        <dbReference type="ARBA" id="ARBA00019841"/>
    </source>
</evidence>
<keyword evidence="5 10" id="KW-0269">Exonuclease</keyword>
<dbReference type="InterPro" id="IPR001667">
    <property type="entry name" value="DDH_dom"/>
</dbReference>
<comment type="similarity">
    <text evidence="1">Belongs to the RecJ family.</text>
</comment>
<evidence type="ECO:0000313" key="10">
    <source>
        <dbReference type="EMBL" id="TFU05833.1"/>
    </source>
</evidence>
<feature type="domain" description="RecJ OB" evidence="9">
    <location>
        <begin position="470"/>
        <end position="579"/>
    </location>
</feature>
<proteinExistence type="inferred from homology"/>
<dbReference type="InterPro" id="IPR038763">
    <property type="entry name" value="DHH_sf"/>
</dbReference>
<dbReference type="Pfam" id="PF17768">
    <property type="entry name" value="RecJ_OB"/>
    <property type="match status" value="1"/>
</dbReference>
<dbReference type="Gene3D" id="3.10.310.30">
    <property type="match status" value="1"/>
</dbReference>
<dbReference type="RefSeq" id="WP_135244558.1">
    <property type="nucleotide sequence ID" value="NZ_SIHO01000001.1"/>
</dbReference>
<dbReference type="EMBL" id="SIHO01000001">
    <property type="protein sequence ID" value="TFU05833.1"/>
    <property type="molecule type" value="Genomic_DNA"/>
</dbReference>
<comment type="caution">
    <text evidence="10">The sequence shown here is derived from an EMBL/GenBank/DDBJ whole genome shotgun (WGS) entry which is preliminary data.</text>
</comment>
<evidence type="ECO:0000259" key="8">
    <source>
        <dbReference type="Pfam" id="PF02272"/>
    </source>
</evidence>
<keyword evidence="3" id="KW-0540">Nuclease</keyword>
<dbReference type="GO" id="GO:0003676">
    <property type="term" value="F:nucleic acid binding"/>
    <property type="evidence" value="ECO:0007669"/>
    <property type="project" value="InterPro"/>
</dbReference>
<gene>
    <name evidence="10" type="primary">recJ</name>
    <name evidence="10" type="ORF">EUV02_02070</name>
</gene>
<evidence type="ECO:0000256" key="1">
    <source>
        <dbReference type="ARBA" id="ARBA00005915"/>
    </source>
</evidence>
<name>A0A4Y9ERK6_9SPHN</name>
<feature type="coiled-coil region" evidence="6">
    <location>
        <begin position="324"/>
        <end position="351"/>
    </location>
</feature>
<dbReference type="OrthoDB" id="9809852at2"/>
<feature type="domain" description="DHHA1" evidence="8">
    <location>
        <begin position="361"/>
        <end position="455"/>
    </location>
</feature>